<sequence length="405" mass="45243">MSSFAGRMREYPTVSLDRCLPIKVYPIDRILRFLFEGRQGNVLYTGDFRLAVGDASRMEHLHSGSRVKDIQSVYLDSTFYDPRFYQIPSRDEEFFQGNRLPCGCTAADGTPLRIISIKPSTMWFGERMKKTNVIIKLRLMCRNQPDGAAFIYKPLGVLKRRRVQRLTYDSGSDDELFEGLDLAPVRKKMSLNQEPENDTPPERTAPPVAMSIPPLVSDTTSVGQNYFDCTESNGEDDSDEEDEGKADIKKTEEGRDAPKWEDFFATEPLSDSQNSQSHSCCSVAATTPSRETGSQTPDLFSDEDQTPDNVETFSLTLSASLSNHSSQNLEDTLILHPQTQNTKTDCVQSELEELPASQASSDFDIPSTPESKVPQPDDLLQLYRKLASGEEVIIRGGGQVVHEGD</sequence>
<accession>A0ABV0PL80</accession>
<keyword evidence="3" id="KW-1185">Reference proteome</keyword>
<feature type="region of interest" description="Disordered" evidence="1">
    <location>
        <begin position="354"/>
        <end position="376"/>
    </location>
</feature>
<evidence type="ECO:0000313" key="2">
    <source>
        <dbReference type="EMBL" id="MEQ2184216.1"/>
    </source>
</evidence>
<proteinExistence type="predicted"/>
<dbReference type="EMBL" id="JAHRIO010080222">
    <property type="protein sequence ID" value="MEQ2184216.1"/>
    <property type="molecule type" value="Genomic_DNA"/>
</dbReference>
<feature type="compositionally biased region" description="Polar residues" evidence="1">
    <location>
        <begin position="269"/>
        <end position="298"/>
    </location>
</feature>
<dbReference type="Gene3D" id="3.60.15.10">
    <property type="entry name" value="Ribonuclease Z/Hydroxyacylglutathione hydrolase-like"/>
    <property type="match status" value="1"/>
</dbReference>
<gene>
    <name evidence="2" type="ORF">GOODEAATRI_005630</name>
</gene>
<protein>
    <submittedName>
        <fullName evidence="2">Uncharacterized protein</fullName>
    </submittedName>
</protein>
<comment type="caution">
    <text evidence="2">The sequence shown here is derived from an EMBL/GenBank/DDBJ whole genome shotgun (WGS) entry which is preliminary data.</text>
</comment>
<evidence type="ECO:0000313" key="3">
    <source>
        <dbReference type="Proteomes" id="UP001476798"/>
    </source>
</evidence>
<feature type="compositionally biased region" description="Basic and acidic residues" evidence="1">
    <location>
        <begin position="245"/>
        <end position="262"/>
    </location>
</feature>
<feature type="region of interest" description="Disordered" evidence="1">
    <location>
        <begin position="191"/>
        <end position="308"/>
    </location>
</feature>
<feature type="compositionally biased region" description="Acidic residues" evidence="1">
    <location>
        <begin position="233"/>
        <end position="244"/>
    </location>
</feature>
<dbReference type="Proteomes" id="UP001476798">
    <property type="component" value="Unassembled WGS sequence"/>
</dbReference>
<reference evidence="2 3" key="1">
    <citation type="submission" date="2021-06" db="EMBL/GenBank/DDBJ databases">
        <authorList>
            <person name="Palmer J.M."/>
        </authorList>
    </citation>
    <scope>NUCLEOTIDE SEQUENCE [LARGE SCALE GENOMIC DNA]</scope>
    <source>
        <strain evidence="2 3">GA_2019</strain>
        <tissue evidence="2">Muscle</tissue>
    </source>
</reference>
<evidence type="ECO:0000256" key="1">
    <source>
        <dbReference type="SAM" id="MobiDB-lite"/>
    </source>
</evidence>
<name>A0ABV0PL80_9TELE</name>
<dbReference type="InterPro" id="IPR036866">
    <property type="entry name" value="RibonucZ/Hydroxyglut_hydro"/>
</dbReference>
<organism evidence="2 3">
    <name type="scientific">Goodea atripinnis</name>
    <dbReference type="NCBI Taxonomy" id="208336"/>
    <lineage>
        <taxon>Eukaryota</taxon>
        <taxon>Metazoa</taxon>
        <taxon>Chordata</taxon>
        <taxon>Craniata</taxon>
        <taxon>Vertebrata</taxon>
        <taxon>Euteleostomi</taxon>
        <taxon>Actinopterygii</taxon>
        <taxon>Neopterygii</taxon>
        <taxon>Teleostei</taxon>
        <taxon>Neoteleostei</taxon>
        <taxon>Acanthomorphata</taxon>
        <taxon>Ovalentaria</taxon>
        <taxon>Atherinomorphae</taxon>
        <taxon>Cyprinodontiformes</taxon>
        <taxon>Goodeidae</taxon>
        <taxon>Goodea</taxon>
    </lineage>
</organism>